<evidence type="ECO:0008006" key="3">
    <source>
        <dbReference type="Google" id="ProtNLM"/>
    </source>
</evidence>
<evidence type="ECO:0000313" key="1">
    <source>
        <dbReference type="EMBL" id="PUV24533.1"/>
    </source>
</evidence>
<dbReference type="AlphaFoldDB" id="A0A363NUY7"/>
<organism evidence="1 2">
    <name type="scientific">Sphingobacterium athyrii</name>
    <dbReference type="NCBI Taxonomy" id="2152717"/>
    <lineage>
        <taxon>Bacteria</taxon>
        <taxon>Pseudomonadati</taxon>
        <taxon>Bacteroidota</taxon>
        <taxon>Sphingobacteriia</taxon>
        <taxon>Sphingobacteriales</taxon>
        <taxon>Sphingobacteriaceae</taxon>
        <taxon>Sphingobacterium</taxon>
    </lineage>
</organism>
<proteinExistence type="predicted"/>
<dbReference type="RefSeq" id="WP_108634461.1">
    <property type="nucleotide sequence ID" value="NZ_QCXX01000003.1"/>
</dbReference>
<keyword evidence="2" id="KW-1185">Reference proteome</keyword>
<accession>A0A363NUY7</accession>
<dbReference type="Pfam" id="PF15931">
    <property type="entry name" value="DUF4747"/>
    <property type="match status" value="1"/>
</dbReference>
<comment type="caution">
    <text evidence="1">The sequence shown here is derived from an EMBL/GenBank/DDBJ whole genome shotgun (WGS) entry which is preliminary data.</text>
</comment>
<reference evidence="1 2" key="1">
    <citation type="submission" date="2018-04" db="EMBL/GenBank/DDBJ databases">
        <title>Sphingobacterium sp. M46 Genome.</title>
        <authorList>
            <person name="Cheng J."/>
            <person name="Li Y."/>
        </authorList>
    </citation>
    <scope>NUCLEOTIDE SEQUENCE [LARGE SCALE GENOMIC DNA]</scope>
    <source>
        <strain evidence="1 2">M46</strain>
    </source>
</reference>
<name>A0A363NUY7_9SPHI</name>
<dbReference type="Proteomes" id="UP000250831">
    <property type="component" value="Unassembled WGS sequence"/>
</dbReference>
<dbReference type="InterPro" id="IPR031832">
    <property type="entry name" value="DUF4747"/>
</dbReference>
<sequence>MKEKFNCFIVNIKLQSEITGEERTKEYIRIIKELSSSKKILKIGKNEGIQMYSVYGIRDGEIPEYIYGHMAKGAYIEGDQVNVIENGQIVKEENKPRVINPITCDFIFIPKRHRLIVEKLAGTPTEKQVEEYLNKFLASYVRKDDILEIVLEKDENVIRQIYDAKSVYKLSYEISYTNDDAIGPLGDELEKQIKKSKIGKLKLTAEADNKSEGLDIDNSVLLEGGLELAEANGTINSAKIKPKGGTKIISISNKNKPKVIPIEIDTDLGSKFKQWYNKMIKLL</sequence>
<evidence type="ECO:0000313" key="2">
    <source>
        <dbReference type="Proteomes" id="UP000250831"/>
    </source>
</evidence>
<gene>
    <name evidence="1" type="ORF">DCO56_14420</name>
</gene>
<dbReference type="OrthoDB" id="788845at2"/>
<protein>
    <recommendedName>
        <fullName evidence="3">DUF4747 domain-containing protein</fullName>
    </recommendedName>
</protein>
<dbReference type="EMBL" id="QCXX01000003">
    <property type="protein sequence ID" value="PUV24533.1"/>
    <property type="molecule type" value="Genomic_DNA"/>
</dbReference>